<sequence>MFFKNYNSFNVFIENFSFLEEEIKKEENSNDLIDLFLETINRKRNIFITYDDINDLNRLISDKRFENNIKVY</sequence>
<dbReference type="Proteomes" id="UP000238924">
    <property type="component" value="Unassembled WGS sequence"/>
</dbReference>
<keyword evidence="2" id="KW-1185">Reference proteome</keyword>
<dbReference type="EMBL" id="JJMJ01000266">
    <property type="protein sequence ID" value="PPS20753.1"/>
    <property type="molecule type" value="Genomic_DNA"/>
</dbReference>
<gene>
    <name evidence="1" type="ORF">DJ52_14780</name>
</gene>
<evidence type="ECO:0000313" key="1">
    <source>
        <dbReference type="EMBL" id="PPS20753.1"/>
    </source>
</evidence>
<dbReference type="RefSeq" id="WP_258075188.1">
    <property type="nucleotide sequence ID" value="NZ_JJMJ01000266.1"/>
</dbReference>
<organism evidence="1 2">
    <name type="scientific">Brachyspira murdochii</name>
    <dbReference type="NCBI Taxonomy" id="84378"/>
    <lineage>
        <taxon>Bacteria</taxon>
        <taxon>Pseudomonadati</taxon>
        <taxon>Spirochaetota</taxon>
        <taxon>Spirochaetia</taxon>
        <taxon>Brachyspirales</taxon>
        <taxon>Brachyspiraceae</taxon>
        <taxon>Brachyspira</taxon>
    </lineage>
</organism>
<name>A0ABX5B0Y3_9SPIR</name>
<reference evidence="1 2" key="1">
    <citation type="submission" date="2014-04" db="EMBL/GenBank/DDBJ databases">
        <title>Whole genome sequence of 'Brachyspira hampsonii' D13-03603F2.</title>
        <authorList>
            <person name="Patterson A.H."/>
            <person name="Chaban B."/>
            <person name="Fernando C."/>
            <person name="Harding J.C."/>
            <person name="Hill J.E."/>
        </authorList>
    </citation>
    <scope>NUCLEOTIDE SEQUENCE [LARGE SCALE GENOMIC DNA]</scope>
    <source>
        <strain evidence="1 2">D13-03603F2</strain>
    </source>
</reference>
<accession>A0ABX5B0Y3</accession>
<proteinExistence type="predicted"/>
<evidence type="ECO:0000313" key="2">
    <source>
        <dbReference type="Proteomes" id="UP000238924"/>
    </source>
</evidence>
<protein>
    <submittedName>
        <fullName evidence="1">Uncharacterized protein</fullName>
    </submittedName>
</protein>
<comment type="caution">
    <text evidence="1">The sequence shown here is derived from an EMBL/GenBank/DDBJ whole genome shotgun (WGS) entry which is preliminary data.</text>
</comment>